<dbReference type="GO" id="GO:0003700">
    <property type="term" value="F:DNA-binding transcription factor activity"/>
    <property type="evidence" value="ECO:0007669"/>
    <property type="project" value="InterPro"/>
</dbReference>
<dbReference type="InterPro" id="IPR009057">
    <property type="entry name" value="Homeodomain-like_sf"/>
</dbReference>
<proteinExistence type="predicted"/>
<evidence type="ECO:0000256" key="1">
    <source>
        <dbReference type="ARBA" id="ARBA00023015"/>
    </source>
</evidence>
<dbReference type="CDD" id="cd03136">
    <property type="entry name" value="GATase1_AraC_ArgR_like"/>
    <property type="match status" value="1"/>
</dbReference>
<gene>
    <name evidence="4" type="primary">cdhR_1</name>
    <name evidence="4" type="ORF">ROE7235_00702</name>
</gene>
<dbReference type="Pfam" id="PF01965">
    <property type="entry name" value="DJ-1_PfpI"/>
    <property type="match status" value="1"/>
</dbReference>
<dbReference type="RefSeq" id="WP_183073304.1">
    <property type="nucleotide sequence ID" value="NZ_UIHC01000004.1"/>
</dbReference>
<dbReference type="EMBL" id="UIHC01000004">
    <property type="protein sequence ID" value="SUZ30971.1"/>
    <property type="molecule type" value="Genomic_DNA"/>
</dbReference>
<dbReference type="InterPro" id="IPR018060">
    <property type="entry name" value="HTH_AraC"/>
</dbReference>
<evidence type="ECO:0000259" key="3">
    <source>
        <dbReference type="PROSITE" id="PS01124"/>
    </source>
</evidence>
<dbReference type="PANTHER" id="PTHR43130">
    <property type="entry name" value="ARAC-FAMILY TRANSCRIPTIONAL REGULATOR"/>
    <property type="match status" value="1"/>
</dbReference>
<accession>A0A3B0M4B4</accession>
<dbReference type="Proteomes" id="UP000272908">
    <property type="component" value="Unassembled WGS sequence"/>
</dbReference>
<evidence type="ECO:0000313" key="4">
    <source>
        <dbReference type="EMBL" id="SUZ30971.1"/>
    </source>
</evidence>
<feature type="domain" description="HTH araC/xylS-type" evidence="3">
    <location>
        <begin position="239"/>
        <end position="337"/>
    </location>
</feature>
<organism evidence="4 5">
    <name type="scientific">Roseinatronobacter ekhonensis</name>
    <dbReference type="NCBI Taxonomy" id="254356"/>
    <lineage>
        <taxon>Bacteria</taxon>
        <taxon>Pseudomonadati</taxon>
        <taxon>Pseudomonadota</taxon>
        <taxon>Alphaproteobacteria</taxon>
        <taxon>Rhodobacterales</taxon>
        <taxon>Paracoccaceae</taxon>
        <taxon>Roseinatronobacter</taxon>
    </lineage>
</organism>
<evidence type="ECO:0000256" key="2">
    <source>
        <dbReference type="ARBA" id="ARBA00023163"/>
    </source>
</evidence>
<evidence type="ECO:0000313" key="5">
    <source>
        <dbReference type="Proteomes" id="UP000272908"/>
    </source>
</evidence>
<dbReference type="SMART" id="SM00342">
    <property type="entry name" value="HTH_ARAC"/>
    <property type="match status" value="1"/>
</dbReference>
<keyword evidence="1" id="KW-0805">Transcription regulation</keyword>
<keyword evidence="5" id="KW-1185">Reference proteome</keyword>
<dbReference type="SUPFAM" id="SSF52317">
    <property type="entry name" value="Class I glutamine amidotransferase-like"/>
    <property type="match status" value="1"/>
</dbReference>
<dbReference type="PANTHER" id="PTHR43130:SF3">
    <property type="entry name" value="HTH-TYPE TRANSCRIPTIONAL REGULATOR RV1931C"/>
    <property type="match status" value="1"/>
</dbReference>
<keyword evidence="2" id="KW-0804">Transcription</keyword>
<dbReference type="InterPro" id="IPR002818">
    <property type="entry name" value="DJ-1/PfpI"/>
</dbReference>
<dbReference type="PROSITE" id="PS01124">
    <property type="entry name" value="HTH_ARAC_FAMILY_2"/>
    <property type="match status" value="1"/>
</dbReference>
<name>A0A3B0M4B4_9RHOB</name>
<dbReference type="InterPro" id="IPR029062">
    <property type="entry name" value="Class_I_gatase-like"/>
</dbReference>
<dbReference type="SUPFAM" id="SSF46689">
    <property type="entry name" value="Homeodomain-like"/>
    <property type="match status" value="2"/>
</dbReference>
<dbReference type="Gene3D" id="3.40.50.880">
    <property type="match status" value="1"/>
</dbReference>
<reference evidence="5" key="1">
    <citation type="submission" date="2018-08" db="EMBL/GenBank/DDBJ databases">
        <authorList>
            <person name="Rodrigo-Torres L."/>
            <person name="Arahal R. D."/>
            <person name="Lucena T."/>
        </authorList>
    </citation>
    <scope>NUCLEOTIDE SEQUENCE [LARGE SCALE GENOMIC DNA]</scope>
    <source>
        <strain evidence="5">CECT 7235</strain>
    </source>
</reference>
<dbReference type="InterPro" id="IPR052158">
    <property type="entry name" value="INH-QAR"/>
</dbReference>
<dbReference type="Gene3D" id="1.10.10.60">
    <property type="entry name" value="Homeodomain-like"/>
    <property type="match status" value="1"/>
</dbReference>
<protein>
    <submittedName>
        <fullName evidence="4">HTH-type transcriptional regulator CdhR</fullName>
    </submittedName>
</protein>
<dbReference type="AlphaFoldDB" id="A0A3B0M4B4"/>
<dbReference type="Pfam" id="PF12833">
    <property type="entry name" value="HTH_18"/>
    <property type="match status" value="1"/>
</dbReference>
<sequence>MESGATDQATTNNRAAGATQSGDALSIGILLWPSFPLMSFAGLVESLRHAGDHGDNSSPRYARWDVIGSALATARSSCGVPVSATADYVSPRNFDHLFVIGGLLRDLDTAPKPHSAYITAAYRAGVPVCGVCTGSFVLAGLGLLDGKPVCIHPYHREDFEAAYPGHRFVPNRDFHRAGGVSTALGGVSILPLMRQLITHHLGPDRAAKVEHQMTLPSSDGPVYTATQTDHSSIDDPRIQRALVILDAQSGQPPEIATLARMLGLSERHFLRLFRMHVGCPPKDYIIDTKLRAAVWMLRNTRASITSIAYSTGFSSGANLADLCRRKLASTPGDIRRRAQVGRG</sequence>
<dbReference type="GO" id="GO:0043565">
    <property type="term" value="F:sequence-specific DNA binding"/>
    <property type="evidence" value="ECO:0007669"/>
    <property type="project" value="InterPro"/>
</dbReference>